<accession>A0AAQ3URR9</accession>
<dbReference type="PANTHER" id="PTHR33157">
    <property type="entry name" value="AUTONOMOUS TRANSPOSABLE ELEMENT EN-1 MOSAIC PROTEIN-RELATED"/>
    <property type="match status" value="1"/>
</dbReference>
<dbReference type="PANTHER" id="PTHR33157:SF14">
    <property type="entry name" value="AUTONOMOUS TRANSPOSABLE ELEMENT EN-1 MOSAIC PROTEIN"/>
    <property type="match status" value="1"/>
</dbReference>
<evidence type="ECO:0000313" key="3">
    <source>
        <dbReference type="Proteomes" id="UP001341281"/>
    </source>
</evidence>
<feature type="compositionally biased region" description="Polar residues" evidence="1">
    <location>
        <begin position="114"/>
        <end position="123"/>
    </location>
</feature>
<gene>
    <name evidence="2" type="ORF">U9M48_040175</name>
</gene>
<dbReference type="AlphaFoldDB" id="A0AAQ3URR9"/>
<name>A0AAQ3URR9_PASNO</name>
<dbReference type="InterPro" id="IPR039266">
    <property type="entry name" value="EN-1/SPM"/>
</dbReference>
<reference evidence="2 3" key="1">
    <citation type="submission" date="2024-02" db="EMBL/GenBank/DDBJ databases">
        <title>High-quality chromosome-scale genome assembly of Pensacola bahiagrass (Paspalum notatum Flugge var. saurae).</title>
        <authorList>
            <person name="Vega J.M."/>
            <person name="Podio M."/>
            <person name="Orjuela J."/>
            <person name="Siena L.A."/>
            <person name="Pessino S.C."/>
            <person name="Combes M.C."/>
            <person name="Mariac C."/>
            <person name="Albertini E."/>
            <person name="Pupilli F."/>
            <person name="Ortiz J.P.A."/>
            <person name="Leblanc O."/>
        </authorList>
    </citation>
    <scope>NUCLEOTIDE SEQUENCE [LARGE SCALE GENOMIC DNA]</scope>
    <source>
        <strain evidence="2">R1</strain>
        <tissue evidence="2">Leaf</tissue>
    </source>
</reference>
<feature type="compositionally biased region" description="Polar residues" evidence="1">
    <location>
        <begin position="139"/>
        <end position="149"/>
    </location>
</feature>
<keyword evidence="3" id="KW-1185">Reference proteome</keyword>
<proteinExistence type="predicted"/>
<feature type="region of interest" description="Disordered" evidence="1">
    <location>
        <begin position="336"/>
        <end position="364"/>
    </location>
</feature>
<feature type="region of interest" description="Disordered" evidence="1">
    <location>
        <begin position="110"/>
        <end position="149"/>
    </location>
</feature>
<feature type="non-terminal residue" evidence="2">
    <location>
        <position position="1"/>
    </location>
</feature>
<protein>
    <submittedName>
        <fullName evidence="2">Uncharacterized protein</fullName>
    </submittedName>
</protein>
<evidence type="ECO:0000256" key="1">
    <source>
        <dbReference type="SAM" id="MobiDB-lite"/>
    </source>
</evidence>
<evidence type="ECO:0000313" key="2">
    <source>
        <dbReference type="EMBL" id="WVZ94269.1"/>
    </source>
</evidence>
<feature type="compositionally biased region" description="Low complexity" evidence="1">
    <location>
        <begin position="54"/>
        <end position="73"/>
    </location>
</feature>
<dbReference type="EMBL" id="CP144753">
    <property type="protein sequence ID" value="WVZ94269.1"/>
    <property type="molecule type" value="Genomic_DNA"/>
</dbReference>
<dbReference type="Proteomes" id="UP001341281">
    <property type="component" value="Chromosome 09"/>
</dbReference>
<sequence length="364" mass="40976">AKYKENVIQRHGPEFDWRAAAPDIEAIYYAGGGLPHGRWGLGDGALVYDRIPRPQRTSQGSSSRRPSRAQQEAQQEETRRLQEETPVLSPKDHHLEMLRIGLDPMLQSFDLHNFSHSTPSGQGSPPGDAQGSQPPPNQIIPSGQGSESQQWIYHTQEPPFRDASQSQPPPQWVYPDQPMMMYRERQPMFYPASQPPYYMPWRYTAPPMTPLGSTSRASSQNPDDVDAFLNQSGAGAAGVAAKTQTIQMNKSRADRRELLQQKIKKLLRRPAERHRLLAQVPEIVPDTEYIEKETGLEVEAISSSQENQGWTRKRVPPDTRDLLIVIGTIENHWTAGDLTTTGTGWRNRRGGHPDKQGAEQEQQP</sequence>
<feature type="region of interest" description="Disordered" evidence="1">
    <location>
        <begin position="52"/>
        <end position="93"/>
    </location>
</feature>
<organism evidence="2 3">
    <name type="scientific">Paspalum notatum var. saurae</name>
    <dbReference type="NCBI Taxonomy" id="547442"/>
    <lineage>
        <taxon>Eukaryota</taxon>
        <taxon>Viridiplantae</taxon>
        <taxon>Streptophyta</taxon>
        <taxon>Embryophyta</taxon>
        <taxon>Tracheophyta</taxon>
        <taxon>Spermatophyta</taxon>
        <taxon>Magnoliopsida</taxon>
        <taxon>Liliopsida</taxon>
        <taxon>Poales</taxon>
        <taxon>Poaceae</taxon>
        <taxon>PACMAD clade</taxon>
        <taxon>Panicoideae</taxon>
        <taxon>Andropogonodae</taxon>
        <taxon>Paspaleae</taxon>
        <taxon>Paspalinae</taxon>
        <taxon>Paspalum</taxon>
    </lineage>
</organism>
<dbReference type="GO" id="GO:0032196">
    <property type="term" value="P:transposition"/>
    <property type="evidence" value="ECO:0007669"/>
    <property type="project" value="InterPro"/>
</dbReference>